<dbReference type="Proteomes" id="UP000828390">
    <property type="component" value="Unassembled WGS sequence"/>
</dbReference>
<sequence>MDWGSSNLSEAWLHFKDHEDLIFKGPLKNKSEEDKAHIYYCGLFRDDEKYTKHRIFHRTKTKS</sequence>
<reference evidence="1" key="1">
    <citation type="journal article" date="2019" name="bioRxiv">
        <title>The Genome of the Zebra Mussel, Dreissena polymorpha: A Resource for Invasive Species Research.</title>
        <authorList>
            <person name="McCartney M.A."/>
            <person name="Auch B."/>
            <person name="Kono T."/>
            <person name="Mallez S."/>
            <person name="Zhang Y."/>
            <person name="Obille A."/>
            <person name="Becker A."/>
            <person name="Abrahante J.E."/>
            <person name="Garbe J."/>
            <person name="Badalamenti J.P."/>
            <person name="Herman A."/>
            <person name="Mangelson H."/>
            <person name="Liachko I."/>
            <person name="Sullivan S."/>
            <person name="Sone E.D."/>
            <person name="Koren S."/>
            <person name="Silverstein K.A.T."/>
            <person name="Beckman K.B."/>
            <person name="Gohl D.M."/>
        </authorList>
    </citation>
    <scope>NUCLEOTIDE SEQUENCE</scope>
    <source>
        <strain evidence="1">Duluth1</strain>
        <tissue evidence="1">Whole animal</tissue>
    </source>
</reference>
<dbReference type="AlphaFoldDB" id="A0A9D4ISM8"/>
<gene>
    <name evidence="1" type="ORF">DPMN_160547</name>
</gene>
<comment type="caution">
    <text evidence="1">The sequence shown here is derived from an EMBL/GenBank/DDBJ whole genome shotgun (WGS) entry which is preliminary data.</text>
</comment>
<protein>
    <submittedName>
        <fullName evidence="1">Uncharacterized protein</fullName>
    </submittedName>
</protein>
<accession>A0A9D4ISM8</accession>
<reference evidence="1" key="2">
    <citation type="submission" date="2020-11" db="EMBL/GenBank/DDBJ databases">
        <authorList>
            <person name="McCartney M.A."/>
            <person name="Auch B."/>
            <person name="Kono T."/>
            <person name="Mallez S."/>
            <person name="Becker A."/>
            <person name="Gohl D.M."/>
            <person name="Silverstein K.A.T."/>
            <person name="Koren S."/>
            <person name="Bechman K.B."/>
            <person name="Herman A."/>
            <person name="Abrahante J.E."/>
            <person name="Garbe J."/>
        </authorList>
    </citation>
    <scope>NUCLEOTIDE SEQUENCE</scope>
    <source>
        <strain evidence="1">Duluth1</strain>
        <tissue evidence="1">Whole animal</tissue>
    </source>
</reference>
<evidence type="ECO:0000313" key="2">
    <source>
        <dbReference type="Proteomes" id="UP000828390"/>
    </source>
</evidence>
<name>A0A9D4ISM8_DREPO</name>
<keyword evidence="2" id="KW-1185">Reference proteome</keyword>
<proteinExistence type="predicted"/>
<organism evidence="1 2">
    <name type="scientific">Dreissena polymorpha</name>
    <name type="common">Zebra mussel</name>
    <name type="synonym">Mytilus polymorpha</name>
    <dbReference type="NCBI Taxonomy" id="45954"/>
    <lineage>
        <taxon>Eukaryota</taxon>
        <taxon>Metazoa</taxon>
        <taxon>Spiralia</taxon>
        <taxon>Lophotrochozoa</taxon>
        <taxon>Mollusca</taxon>
        <taxon>Bivalvia</taxon>
        <taxon>Autobranchia</taxon>
        <taxon>Heteroconchia</taxon>
        <taxon>Euheterodonta</taxon>
        <taxon>Imparidentia</taxon>
        <taxon>Neoheterodontei</taxon>
        <taxon>Myida</taxon>
        <taxon>Dreissenoidea</taxon>
        <taxon>Dreissenidae</taxon>
        <taxon>Dreissena</taxon>
    </lineage>
</organism>
<dbReference type="EMBL" id="JAIWYP010000008">
    <property type="protein sequence ID" value="KAH3782628.1"/>
    <property type="molecule type" value="Genomic_DNA"/>
</dbReference>
<evidence type="ECO:0000313" key="1">
    <source>
        <dbReference type="EMBL" id="KAH3782628.1"/>
    </source>
</evidence>